<dbReference type="STRING" id="748449.Halha_0547"/>
<dbReference type="GO" id="GO:0008233">
    <property type="term" value="F:peptidase activity"/>
    <property type="evidence" value="ECO:0007669"/>
    <property type="project" value="UniProtKB-KW"/>
</dbReference>
<reference evidence="9" key="1">
    <citation type="submission" date="2012-02" db="EMBL/GenBank/DDBJ databases">
        <title>The complete genome of Halobacteroides halobius DSM 5150.</title>
        <authorList>
            <person name="Lucas S."/>
            <person name="Copeland A."/>
            <person name="Lapidus A."/>
            <person name="Glavina del Rio T."/>
            <person name="Dalin E."/>
            <person name="Tice H."/>
            <person name="Bruce D."/>
            <person name="Goodwin L."/>
            <person name="Pitluck S."/>
            <person name="Peters L."/>
            <person name="Mikhailova N."/>
            <person name="Gu W."/>
            <person name="Kyrpides N."/>
            <person name="Mavromatis K."/>
            <person name="Ivanova N."/>
            <person name="Brettin T."/>
            <person name="Detter J.C."/>
            <person name="Han C."/>
            <person name="Larimer F."/>
            <person name="Land M."/>
            <person name="Hauser L."/>
            <person name="Markowitz V."/>
            <person name="Cheng J.-F."/>
            <person name="Hugenholtz P."/>
            <person name="Woyke T."/>
            <person name="Wu D."/>
            <person name="Tindall B."/>
            <person name="Pomrenke H."/>
            <person name="Brambilla E."/>
            <person name="Klenk H.-P."/>
            <person name="Eisen J.A."/>
        </authorList>
    </citation>
    <scope>NUCLEOTIDE SEQUENCE [LARGE SCALE GENOMIC DNA]</scope>
    <source>
        <strain evidence="9">ATCC 35273 / DSM 5150 / MD-1</strain>
    </source>
</reference>
<dbReference type="GO" id="GO:0006400">
    <property type="term" value="P:tRNA modification"/>
    <property type="evidence" value="ECO:0007669"/>
    <property type="project" value="UniProtKB-ARBA"/>
</dbReference>
<dbReference type="GO" id="GO:0070525">
    <property type="term" value="P:tRNA threonylcarbamoyladenosine metabolic process"/>
    <property type="evidence" value="ECO:0007669"/>
    <property type="project" value="UniProtKB-ARBA"/>
</dbReference>
<evidence type="ECO:0000313" key="8">
    <source>
        <dbReference type="EMBL" id="AGB40521.1"/>
    </source>
</evidence>
<evidence type="ECO:0000256" key="3">
    <source>
        <dbReference type="ARBA" id="ARBA00022694"/>
    </source>
</evidence>
<dbReference type="PANTHER" id="PTHR11735">
    <property type="entry name" value="TRNA N6-ADENOSINE THREONYLCARBAMOYLTRANSFERASE"/>
    <property type="match status" value="1"/>
</dbReference>
<keyword evidence="3" id="KW-0819">tRNA processing</keyword>
<evidence type="ECO:0000259" key="7">
    <source>
        <dbReference type="Pfam" id="PF00814"/>
    </source>
</evidence>
<dbReference type="PROSITE" id="PS01016">
    <property type="entry name" value="GLYCOPROTEASE"/>
    <property type="match status" value="1"/>
</dbReference>
<feature type="domain" description="Gcp-like" evidence="7">
    <location>
        <begin position="44"/>
        <end position="301"/>
    </location>
</feature>
<name>L0K674_HALHC</name>
<dbReference type="Pfam" id="PF00814">
    <property type="entry name" value="TsaD"/>
    <property type="match status" value="1"/>
</dbReference>
<protein>
    <recommendedName>
        <fullName evidence="1">N(6)-L-threonylcarbamoyladenine synthase</fullName>
        <ecNumber evidence="1">2.3.1.234</ecNumber>
    </recommendedName>
</protein>
<dbReference type="GO" id="GO:0061711">
    <property type="term" value="F:tRNA N(6)-L-threonylcarbamoyladenine synthase activity"/>
    <property type="evidence" value="ECO:0007669"/>
    <property type="project" value="UniProtKB-EC"/>
</dbReference>
<organism evidence="8 9">
    <name type="scientific">Halobacteroides halobius (strain ATCC 35273 / DSM 5150 / MD-1)</name>
    <dbReference type="NCBI Taxonomy" id="748449"/>
    <lineage>
        <taxon>Bacteria</taxon>
        <taxon>Bacillati</taxon>
        <taxon>Bacillota</taxon>
        <taxon>Clostridia</taxon>
        <taxon>Halanaerobiales</taxon>
        <taxon>Halobacteroidaceae</taxon>
        <taxon>Halobacteroides</taxon>
    </lineage>
</organism>
<keyword evidence="9" id="KW-1185">Reference proteome</keyword>
<dbReference type="GO" id="GO:0000408">
    <property type="term" value="C:EKC/KEOPS complex"/>
    <property type="evidence" value="ECO:0007669"/>
    <property type="project" value="TreeGrafter"/>
</dbReference>
<dbReference type="InterPro" id="IPR017861">
    <property type="entry name" value="KAE1/TsaD"/>
</dbReference>
<dbReference type="eggNOG" id="COG0533">
    <property type="taxonomic scope" value="Bacteria"/>
</dbReference>
<evidence type="ECO:0000256" key="4">
    <source>
        <dbReference type="ARBA" id="ARBA00022723"/>
    </source>
</evidence>
<dbReference type="InterPro" id="IPR043129">
    <property type="entry name" value="ATPase_NBD"/>
</dbReference>
<evidence type="ECO:0000256" key="6">
    <source>
        <dbReference type="ARBA" id="ARBA00048117"/>
    </source>
</evidence>
<evidence type="ECO:0000256" key="2">
    <source>
        <dbReference type="ARBA" id="ARBA00022679"/>
    </source>
</evidence>
<dbReference type="GO" id="GO:0046872">
    <property type="term" value="F:metal ion binding"/>
    <property type="evidence" value="ECO:0007669"/>
    <property type="project" value="UniProtKB-KW"/>
</dbReference>
<dbReference type="GO" id="GO:0006508">
    <property type="term" value="P:proteolysis"/>
    <property type="evidence" value="ECO:0007669"/>
    <property type="project" value="UniProtKB-KW"/>
</dbReference>
<dbReference type="InterPro" id="IPR017860">
    <property type="entry name" value="Peptidase_M22_CS"/>
</dbReference>
<keyword evidence="2" id="KW-0808">Transferase</keyword>
<evidence type="ECO:0000256" key="1">
    <source>
        <dbReference type="ARBA" id="ARBA00012156"/>
    </source>
</evidence>
<dbReference type="OrthoDB" id="1675500at2"/>
<dbReference type="Proteomes" id="UP000010880">
    <property type="component" value="Chromosome"/>
</dbReference>
<dbReference type="KEGG" id="hhl:Halha_0547"/>
<dbReference type="AlphaFoldDB" id="L0K674"/>
<evidence type="ECO:0000313" key="9">
    <source>
        <dbReference type="Proteomes" id="UP000010880"/>
    </source>
</evidence>
<dbReference type="PATRIC" id="fig|748449.3.peg.509"/>
<dbReference type="Gene3D" id="3.30.420.40">
    <property type="match status" value="2"/>
</dbReference>
<dbReference type="RefSeq" id="WP_015326247.1">
    <property type="nucleotide sequence ID" value="NC_019978.1"/>
</dbReference>
<dbReference type="EC" id="2.3.1.234" evidence="1"/>
<keyword evidence="8" id="KW-0645">Protease</keyword>
<proteinExistence type="predicted"/>
<dbReference type="PANTHER" id="PTHR11735:SF14">
    <property type="entry name" value="TRNA N6-ADENOSINE THREONYLCARBAMOYLTRANSFERASE"/>
    <property type="match status" value="1"/>
</dbReference>
<evidence type="ECO:0000256" key="5">
    <source>
        <dbReference type="ARBA" id="ARBA00023315"/>
    </source>
</evidence>
<keyword evidence="8" id="KW-0378">Hydrolase</keyword>
<dbReference type="PRINTS" id="PR00789">
    <property type="entry name" value="OSIALOPTASE"/>
</dbReference>
<dbReference type="HOGENOM" id="CLU_023208_3_0_9"/>
<keyword evidence="5" id="KW-0012">Acyltransferase</keyword>
<keyword evidence="4" id="KW-0479">Metal-binding</keyword>
<comment type="catalytic activity">
    <reaction evidence="6">
        <text>L-threonylcarbamoyladenylate + adenosine(37) in tRNA = N(6)-L-threonylcarbamoyladenosine(37) in tRNA + AMP + H(+)</text>
        <dbReference type="Rhea" id="RHEA:37059"/>
        <dbReference type="Rhea" id="RHEA-COMP:10162"/>
        <dbReference type="Rhea" id="RHEA-COMP:10163"/>
        <dbReference type="ChEBI" id="CHEBI:15378"/>
        <dbReference type="ChEBI" id="CHEBI:73682"/>
        <dbReference type="ChEBI" id="CHEBI:74411"/>
        <dbReference type="ChEBI" id="CHEBI:74418"/>
        <dbReference type="ChEBI" id="CHEBI:456215"/>
        <dbReference type="EC" id="2.3.1.234"/>
    </reaction>
</comment>
<dbReference type="SUPFAM" id="SSF53067">
    <property type="entry name" value="Actin-like ATPase domain"/>
    <property type="match status" value="1"/>
</dbReference>
<dbReference type="GO" id="GO:0005737">
    <property type="term" value="C:cytoplasm"/>
    <property type="evidence" value="ECO:0007669"/>
    <property type="project" value="TreeGrafter"/>
</dbReference>
<dbReference type="InterPro" id="IPR000905">
    <property type="entry name" value="Gcp-like_dom"/>
</dbReference>
<gene>
    <name evidence="8" type="ordered locus">Halha_0547</name>
</gene>
<sequence>MILGIDTSNYTTAAAIMDSSGKLITQTRKLLTVKEGQRGLRQAEAVFQHVNQLPEILEEVIGQNKLTKIVVSTRPRPKKDSYMPVFRVGEGQAKTLAKVLDIPLVEVSHQEGHLMAGIWSSNLDVDEFLAVHISGGTTELLKVTKAQRKPSFEIERLGGSQDLHAGQFIDRVGVKLGLSFPAGPSLEELATEGELEAVTIPSSVDGYQISFSGPSSAAMRLIEQGKDKSDIALAVQQAVANSLEKVLKKAMQEEKLRDILLVGGVAANQYIRARLQKRLEHRAVGANLYFADPRWSSDSAVGVAGMGVEDR</sequence>
<dbReference type="EMBL" id="CP003359">
    <property type="protein sequence ID" value="AGB40521.1"/>
    <property type="molecule type" value="Genomic_DNA"/>
</dbReference>
<accession>L0K674</accession>